<accession>A0A2N8PZ76</accession>
<dbReference type="Proteomes" id="UP001264335">
    <property type="component" value="Unassembled WGS sequence"/>
</dbReference>
<evidence type="ECO:0000256" key="5">
    <source>
        <dbReference type="SAM" id="Phobius"/>
    </source>
</evidence>
<evidence type="ECO:0000313" key="9">
    <source>
        <dbReference type="EMBL" id="TRZ32724.1"/>
    </source>
</evidence>
<reference evidence="8 10" key="2">
    <citation type="submission" date="2018-12" db="EMBL/GenBank/DDBJ databases">
        <title>A novel vanA-carrying plasmid in a clinical isolate of Enterococcus avium.</title>
        <authorList>
            <person name="Bernasconi O.J."/>
            <person name="Luzzaro F."/>
            <person name="Endimiani A."/>
        </authorList>
    </citation>
    <scope>NUCLEOTIDE SEQUENCE [LARGE SCALE GENOMIC DNA]</scope>
    <source>
        <strain evidence="8 10">LC0559/18</strain>
    </source>
</reference>
<dbReference type="PANTHER" id="PTHR11785">
    <property type="entry name" value="AMINO ACID TRANSPORTER"/>
    <property type="match status" value="1"/>
</dbReference>
<feature type="transmembrane region" description="Helical" evidence="5">
    <location>
        <begin position="243"/>
        <end position="265"/>
    </location>
</feature>
<sequence>MAVDQQELVGSQPSGELKRTMTFFPALSTVMGTVIGAGVFFKAASVAAVTGSTSLHMLSWFLGGLISVCAGLTGAELAAAIPETGGMLRYIERAYGEFWSFLLGWAQVVIYFPANVAALAIIFATQFKNLFGMSDSTIIPIAIVAAASIMLINFLGSKAGGMFQSITLVCKLVPLALIVIFGLIRQGDVSVSLFPVQAGPAVGGFAPALGAGLLATMFAYDGWIHVGNIAGELKKPARDLPRAIAGGILGIMAVYLLVQFAFLRTIDMSALAGNENAAMDVAGKIFGGMGGKLVTIGILISVYGTINGYTMTGMRLPYTMGLEKQLPFSDKLVKLNKNHVPYIAGILELVIAIAMMMVGGFDMLTDMLVFVIWIFYTLVFIAVIKLRKTEPDLVRPYKVPLYPIIPIVAIIGGVFILVMTLINQFQLAMVGIAITALGIPFYIYLKRKYK</sequence>
<feature type="transmembrane region" description="Helical" evidence="5">
    <location>
        <begin position="367"/>
        <end position="387"/>
    </location>
</feature>
<reference evidence="6 12" key="3">
    <citation type="submission" date="2023-03" db="EMBL/GenBank/DDBJ databases">
        <authorList>
            <person name="Shen W."/>
            <person name="Cai J."/>
        </authorList>
    </citation>
    <scope>NUCLEOTIDE SEQUENCE [LARGE SCALE GENOMIC DNA]</scope>
    <source>
        <strain evidence="6">P33-2</strain>
        <strain evidence="7 12">Y2</strain>
    </source>
</reference>
<dbReference type="EMBL" id="PDXQ01000001">
    <property type="protein sequence ID" value="TRZ32724.1"/>
    <property type="molecule type" value="Genomic_DNA"/>
</dbReference>
<proteinExistence type="predicted"/>
<dbReference type="AlphaFoldDB" id="A0A2N8PZ76"/>
<feature type="transmembrane region" description="Helical" evidence="5">
    <location>
        <begin position="61"/>
        <end position="81"/>
    </location>
</feature>
<keyword evidence="4 5" id="KW-0472">Membrane</keyword>
<dbReference type="InterPro" id="IPR002293">
    <property type="entry name" value="AA/rel_permease1"/>
</dbReference>
<feature type="transmembrane region" description="Helical" evidence="5">
    <location>
        <begin position="425"/>
        <end position="445"/>
    </location>
</feature>
<feature type="transmembrane region" description="Helical" evidence="5">
    <location>
        <begin position="340"/>
        <end position="361"/>
    </location>
</feature>
<dbReference type="EMBL" id="JARPWH010000009">
    <property type="protein sequence ID" value="MDT2401554.1"/>
    <property type="molecule type" value="Genomic_DNA"/>
</dbReference>
<keyword evidence="3 5" id="KW-1133">Transmembrane helix</keyword>
<dbReference type="InterPro" id="IPR050598">
    <property type="entry name" value="AminoAcid_Transporter"/>
</dbReference>
<evidence type="ECO:0000256" key="4">
    <source>
        <dbReference type="ARBA" id="ARBA00023136"/>
    </source>
</evidence>
<dbReference type="EMBL" id="JARPWY010000045">
    <property type="protein sequence ID" value="MDT2515480.1"/>
    <property type="molecule type" value="Genomic_DNA"/>
</dbReference>
<evidence type="ECO:0000256" key="2">
    <source>
        <dbReference type="ARBA" id="ARBA00022692"/>
    </source>
</evidence>
<evidence type="ECO:0000313" key="6">
    <source>
        <dbReference type="EMBL" id="MDT2401554.1"/>
    </source>
</evidence>
<evidence type="ECO:0000313" key="10">
    <source>
        <dbReference type="Proteomes" id="UP000288388"/>
    </source>
</evidence>
<organism evidence="9 11">
    <name type="scientific">Enterococcus avium</name>
    <name type="common">Streptococcus avium</name>
    <dbReference type="NCBI Taxonomy" id="33945"/>
    <lineage>
        <taxon>Bacteria</taxon>
        <taxon>Bacillati</taxon>
        <taxon>Bacillota</taxon>
        <taxon>Bacilli</taxon>
        <taxon>Lactobacillales</taxon>
        <taxon>Enterococcaceae</taxon>
        <taxon>Enterococcus</taxon>
    </lineage>
</organism>
<dbReference type="GeneID" id="69569173"/>
<dbReference type="Proteomes" id="UP001260773">
    <property type="component" value="Unassembled WGS sequence"/>
</dbReference>
<evidence type="ECO:0000313" key="12">
    <source>
        <dbReference type="Proteomes" id="UP001264335"/>
    </source>
</evidence>
<reference evidence="9 11" key="1">
    <citation type="submission" date="2017-10" db="EMBL/GenBank/DDBJ databases">
        <title>FDA dAtabase for Regulatory Grade micrObial Sequences (FDA-ARGOS): Supporting development and validation of Infectious Disease Dx tests.</title>
        <authorList>
            <person name="Campos J."/>
            <person name="Goldberg B."/>
            <person name="Tallon L.J."/>
            <person name="Sadzewicz L."/>
            <person name="Sengamalay N."/>
            <person name="Ott S."/>
            <person name="Godinez A."/>
            <person name="Nagaraj S."/>
            <person name="Vyas G."/>
            <person name="Aluvathingal J."/>
            <person name="Nadendla S."/>
            <person name="Geyer C."/>
            <person name="Nandy P."/>
            <person name="Hobson J."/>
            <person name="Sichtig H."/>
        </authorList>
    </citation>
    <scope>NUCLEOTIDE SEQUENCE [LARGE SCALE GENOMIC DNA]</scope>
    <source>
        <strain evidence="9 11">FDAARGOS_185</strain>
    </source>
</reference>
<protein>
    <submittedName>
        <fullName evidence="9">Amino acid permease</fullName>
    </submittedName>
</protein>
<dbReference type="PANTHER" id="PTHR11785:SF512">
    <property type="entry name" value="SOBREMESA, ISOFORM B"/>
    <property type="match status" value="1"/>
</dbReference>
<dbReference type="Pfam" id="PF13520">
    <property type="entry name" value="AA_permease_2"/>
    <property type="match status" value="1"/>
</dbReference>
<feature type="transmembrane region" description="Helical" evidence="5">
    <location>
        <begin position="285"/>
        <end position="306"/>
    </location>
</feature>
<dbReference type="EMBL" id="RYZS01000001">
    <property type="protein sequence ID" value="RVU93462.1"/>
    <property type="molecule type" value="Genomic_DNA"/>
</dbReference>
<dbReference type="Proteomes" id="UP000316316">
    <property type="component" value="Unassembled WGS sequence"/>
</dbReference>
<comment type="subcellular location">
    <subcellularLocation>
        <location evidence="1">Membrane</location>
        <topology evidence="1">Multi-pass membrane protein</topology>
    </subcellularLocation>
</comment>
<dbReference type="GO" id="GO:0016020">
    <property type="term" value="C:membrane"/>
    <property type="evidence" value="ECO:0007669"/>
    <property type="project" value="UniProtKB-SubCell"/>
</dbReference>
<feature type="transmembrane region" description="Helical" evidence="5">
    <location>
        <begin position="399"/>
        <end position="419"/>
    </location>
</feature>
<feature type="transmembrane region" description="Helical" evidence="5">
    <location>
        <begin position="21"/>
        <end position="41"/>
    </location>
</feature>
<evidence type="ECO:0000313" key="7">
    <source>
        <dbReference type="EMBL" id="MDT2515480.1"/>
    </source>
</evidence>
<evidence type="ECO:0000256" key="3">
    <source>
        <dbReference type="ARBA" id="ARBA00022989"/>
    </source>
</evidence>
<feature type="transmembrane region" description="Helical" evidence="5">
    <location>
        <begin position="102"/>
        <end position="125"/>
    </location>
</feature>
<dbReference type="Gene3D" id="1.20.1740.10">
    <property type="entry name" value="Amino acid/polyamine transporter I"/>
    <property type="match status" value="1"/>
</dbReference>
<dbReference type="RefSeq" id="WP_016179603.1">
    <property type="nucleotide sequence ID" value="NZ_CAAKOC010000046.1"/>
</dbReference>
<dbReference type="GO" id="GO:0015179">
    <property type="term" value="F:L-amino acid transmembrane transporter activity"/>
    <property type="evidence" value="ECO:0007669"/>
    <property type="project" value="TreeGrafter"/>
</dbReference>
<dbReference type="Proteomes" id="UP000288388">
    <property type="component" value="Unassembled WGS sequence"/>
</dbReference>
<evidence type="ECO:0000313" key="11">
    <source>
        <dbReference type="Proteomes" id="UP000316316"/>
    </source>
</evidence>
<feature type="transmembrane region" description="Helical" evidence="5">
    <location>
        <begin position="204"/>
        <end position="223"/>
    </location>
</feature>
<feature type="transmembrane region" description="Helical" evidence="5">
    <location>
        <begin position="137"/>
        <end position="156"/>
    </location>
</feature>
<feature type="transmembrane region" description="Helical" evidence="5">
    <location>
        <begin position="168"/>
        <end position="184"/>
    </location>
</feature>
<keyword evidence="2 5" id="KW-0812">Transmembrane</keyword>
<comment type="caution">
    <text evidence="9">The sequence shown here is derived from an EMBL/GenBank/DDBJ whole genome shotgun (WGS) entry which is preliminary data.</text>
</comment>
<evidence type="ECO:0000313" key="8">
    <source>
        <dbReference type="EMBL" id="RVU93462.1"/>
    </source>
</evidence>
<dbReference type="PIRSF" id="PIRSF006060">
    <property type="entry name" value="AA_transporter"/>
    <property type="match status" value="1"/>
</dbReference>
<name>A0A2N8PZ76_ENTAV</name>
<gene>
    <name evidence="9" type="ORF">AUF17_00960</name>
    <name evidence="8" type="ORF">EK398_00520</name>
    <name evidence="6" type="ORF">P7D43_04155</name>
    <name evidence="7" type="ORF">P7D79_14740</name>
</gene>
<evidence type="ECO:0000256" key="1">
    <source>
        <dbReference type="ARBA" id="ARBA00004141"/>
    </source>
</evidence>